<dbReference type="PANTHER" id="PTHR21266:SF57">
    <property type="entry name" value="3-CHLOROBENZOATE-3,4-DIOXYGENASE"/>
    <property type="match status" value="1"/>
</dbReference>
<dbReference type="InterPro" id="IPR017941">
    <property type="entry name" value="Rieske_2Fe-2S"/>
</dbReference>
<dbReference type="SUPFAM" id="SSF50022">
    <property type="entry name" value="ISP domain"/>
    <property type="match status" value="1"/>
</dbReference>
<dbReference type="SUPFAM" id="SSF55961">
    <property type="entry name" value="Bet v1-like"/>
    <property type="match status" value="1"/>
</dbReference>
<evidence type="ECO:0000313" key="8">
    <source>
        <dbReference type="EMBL" id="AHW62723.1"/>
    </source>
</evidence>
<dbReference type="AlphaFoldDB" id="X5DI47"/>
<dbReference type="InterPro" id="IPR050584">
    <property type="entry name" value="Cholesterol_7-desaturase"/>
</dbReference>
<dbReference type="HOGENOM" id="CLU_039484_1_2_11"/>
<keyword evidence="4" id="KW-0408">Iron</keyword>
<keyword evidence="5" id="KW-0411">Iron-sulfur</keyword>
<dbReference type="OrthoDB" id="5243643at2"/>
<accession>X5DI47</accession>
<feature type="compositionally biased region" description="Low complexity" evidence="6">
    <location>
        <begin position="1"/>
        <end position="10"/>
    </location>
</feature>
<evidence type="ECO:0000256" key="4">
    <source>
        <dbReference type="ARBA" id="ARBA00023004"/>
    </source>
</evidence>
<dbReference type="RefSeq" id="WP_081803723.1">
    <property type="nucleotide sequence ID" value="NZ_CP006842.1"/>
</dbReference>
<dbReference type="EC" id="1.14.13.82" evidence="8"/>
<dbReference type="InterPro" id="IPR036922">
    <property type="entry name" value="Rieske_2Fe-2S_sf"/>
</dbReference>
<gene>
    <name evidence="8" type="primary">vanA</name>
    <name evidence="8" type="ORF">CGLY_01375</name>
</gene>
<dbReference type="PANTHER" id="PTHR21266">
    <property type="entry name" value="IRON-SULFUR DOMAIN CONTAINING PROTEIN"/>
    <property type="match status" value="1"/>
</dbReference>
<dbReference type="eggNOG" id="COG4638">
    <property type="taxonomic scope" value="Bacteria"/>
</dbReference>
<keyword evidence="9" id="KW-1185">Reference proteome</keyword>
<evidence type="ECO:0000259" key="7">
    <source>
        <dbReference type="PROSITE" id="PS51296"/>
    </source>
</evidence>
<dbReference type="PROSITE" id="PS51296">
    <property type="entry name" value="RIESKE"/>
    <property type="match status" value="1"/>
</dbReference>
<organism evidence="8 9">
    <name type="scientific">Corynebacterium glyciniphilum AJ 3170</name>
    <dbReference type="NCBI Taxonomy" id="1404245"/>
    <lineage>
        <taxon>Bacteria</taxon>
        <taxon>Bacillati</taxon>
        <taxon>Actinomycetota</taxon>
        <taxon>Actinomycetes</taxon>
        <taxon>Mycobacteriales</taxon>
        <taxon>Corynebacteriaceae</taxon>
        <taxon>Corynebacterium</taxon>
    </lineage>
</organism>
<dbReference type="GO" id="GO:0051537">
    <property type="term" value="F:2 iron, 2 sulfur cluster binding"/>
    <property type="evidence" value="ECO:0007669"/>
    <property type="project" value="UniProtKB-KW"/>
</dbReference>
<evidence type="ECO:0000256" key="5">
    <source>
        <dbReference type="ARBA" id="ARBA00023014"/>
    </source>
</evidence>
<evidence type="ECO:0000313" key="9">
    <source>
        <dbReference type="Proteomes" id="UP000023703"/>
    </source>
</evidence>
<keyword evidence="3 8" id="KW-0560">Oxidoreductase</keyword>
<evidence type="ECO:0000256" key="6">
    <source>
        <dbReference type="SAM" id="MobiDB-lite"/>
    </source>
</evidence>
<keyword evidence="2" id="KW-0479">Metal-binding</keyword>
<protein>
    <submittedName>
        <fullName evidence="8">Vanillate O-demethylase, oxygenase subunit</fullName>
        <ecNumber evidence="8">1.14.13.82</ecNumber>
    </submittedName>
</protein>
<dbReference type="EMBL" id="CP006842">
    <property type="protein sequence ID" value="AHW62723.1"/>
    <property type="molecule type" value="Genomic_DNA"/>
</dbReference>
<dbReference type="GO" id="GO:0032259">
    <property type="term" value="P:methylation"/>
    <property type="evidence" value="ECO:0007669"/>
    <property type="project" value="UniProtKB-KW"/>
</dbReference>
<evidence type="ECO:0000256" key="2">
    <source>
        <dbReference type="ARBA" id="ARBA00022723"/>
    </source>
</evidence>
<keyword evidence="8" id="KW-0489">Methyltransferase</keyword>
<dbReference type="GO" id="GO:0046872">
    <property type="term" value="F:metal ion binding"/>
    <property type="evidence" value="ECO:0007669"/>
    <property type="project" value="UniProtKB-KW"/>
</dbReference>
<name>X5DI47_9CORY</name>
<dbReference type="GO" id="GO:0008168">
    <property type="term" value="F:methyltransferase activity"/>
    <property type="evidence" value="ECO:0007669"/>
    <property type="project" value="UniProtKB-KW"/>
</dbReference>
<dbReference type="GO" id="GO:0018489">
    <property type="term" value="F:vanillate monooxygenase activity"/>
    <property type="evidence" value="ECO:0007669"/>
    <property type="project" value="UniProtKB-EC"/>
</dbReference>
<keyword evidence="8" id="KW-0808">Transferase</keyword>
<evidence type="ECO:0000256" key="1">
    <source>
        <dbReference type="ARBA" id="ARBA00022714"/>
    </source>
</evidence>
<proteinExistence type="predicted"/>
<dbReference type="STRING" id="1404245.CGLY_01375"/>
<dbReference type="Gene3D" id="2.102.10.10">
    <property type="entry name" value="Rieske [2Fe-2S] iron-sulphur domain"/>
    <property type="match status" value="1"/>
</dbReference>
<sequence>MTTTAPTAPTFQPDVSRVIDAPARPSHDHRTPRNPNAGRPAPTSADLPLPRKLTFDPDDWQIIARFWHPVAYSSEVTEGPLGVTLLDKPLVVYRVDGEVTVADNLCTHRGMMLSLGEDQHDGKGIKCPYHGLRFGKGGRCTEIPAHPSSCIPNRMHLPSYGAVERYGLVWANLAANPGDVPGVDTDSDIPPVPHWDEDGYQQINCPGIDVAAFAGRQVEGFLDVAHFAFVHDRSFALADQPEVPDYTPQGTADGFETEYWSTMPNIPHDASDEVKAAVPDGFQWLRHFRLHVPFTATLDVHFPGGKHLAMMNTACPVSATQTRLFDARVRNFDTDQPVQDVYDFNLQVFEEDRAMVEAQKPENLPLDPSLEVHIPADRSSIAYRRALRGLGLSQFFTA</sequence>
<keyword evidence="1" id="KW-0001">2Fe-2S</keyword>
<dbReference type="Gene3D" id="3.90.380.10">
    <property type="entry name" value="Naphthalene 1,2-dioxygenase Alpha Subunit, Chain A, domain 1"/>
    <property type="match status" value="1"/>
</dbReference>
<dbReference type="KEGG" id="cgy:CGLY_01375"/>
<dbReference type="Pfam" id="PF00355">
    <property type="entry name" value="Rieske"/>
    <property type="match status" value="1"/>
</dbReference>
<dbReference type="Pfam" id="PF19112">
    <property type="entry name" value="VanA_C"/>
    <property type="match status" value="1"/>
</dbReference>
<feature type="domain" description="Rieske" evidence="7">
    <location>
        <begin position="67"/>
        <end position="171"/>
    </location>
</feature>
<dbReference type="Proteomes" id="UP000023703">
    <property type="component" value="Chromosome"/>
</dbReference>
<dbReference type="InterPro" id="IPR044043">
    <property type="entry name" value="VanA_C_cat"/>
</dbReference>
<feature type="region of interest" description="Disordered" evidence="6">
    <location>
        <begin position="1"/>
        <end position="50"/>
    </location>
</feature>
<evidence type="ECO:0000256" key="3">
    <source>
        <dbReference type="ARBA" id="ARBA00023002"/>
    </source>
</evidence>
<reference evidence="8 9" key="1">
    <citation type="journal article" date="2015" name="Int. J. Syst. Evol. Microbiol.">
        <title>Revisiting Corynebacterium glyciniphilum (ex Kubota et al., 1972) sp. nov., nom. rev., isolated from putrefied banana.</title>
        <authorList>
            <person name="Al-Dilaimi A."/>
            <person name="Bednarz H."/>
            <person name="Lomker A."/>
            <person name="Niehaus K."/>
            <person name="Kalinowski J."/>
            <person name="Ruckert C."/>
        </authorList>
    </citation>
    <scope>NUCLEOTIDE SEQUENCE [LARGE SCALE GENOMIC DNA]</scope>
    <source>
        <strain evidence="8">AJ 3170</strain>
    </source>
</reference>